<dbReference type="Pfam" id="PF03746">
    <property type="entry name" value="LamB_YcsF"/>
    <property type="match status" value="1"/>
</dbReference>
<comment type="subunit">
    <text evidence="1">Forms a complex composed of PxpA, PxpB and PxpC.</text>
</comment>
<evidence type="ECO:0000313" key="2">
    <source>
        <dbReference type="EMBL" id="PRY86829.1"/>
    </source>
</evidence>
<gene>
    <name evidence="1" type="primary">pxpA</name>
    <name evidence="2" type="ORF">CLV74_11159</name>
</gene>
<comment type="function">
    <text evidence="1">Catalyzes the cleavage of 5-oxoproline to form L-glutamate coupled to the hydrolysis of ATP to ADP and inorganic phosphate.</text>
</comment>
<dbReference type="AlphaFoldDB" id="A0A2T0WJF1"/>
<reference evidence="2 3" key="1">
    <citation type="submission" date="2018-03" db="EMBL/GenBank/DDBJ databases">
        <title>Genomic Encyclopedia of Archaeal and Bacterial Type Strains, Phase II (KMG-II): from individual species to whole genera.</title>
        <authorList>
            <person name="Goeker M."/>
        </authorList>
    </citation>
    <scope>NUCLEOTIDE SEQUENCE [LARGE SCALE GENOMIC DNA]</scope>
    <source>
        <strain evidence="2 3">DSM 100212</strain>
    </source>
</reference>
<name>A0A2T0WJF1_9RHOB</name>
<proteinExistence type="inferred from homology"/>
<dbReference type="Gene3D" id="3.20.20.370">
    <property type="entry name" value="Glycoside hydrolase/deacetylase"/>
    <property type="match status" value="1"/>
</dbReference>
<comment type="similarity">
    <text evidence="1">Belongs to the LamB/PxpA family.</text>
</comment>
<dbReference type="PANTHER" id="PTHR30292:SF0">
    <property type="entry name" value="5-OXOPROLINASE SUBUNIT A"/>
    <property type="match status" value="1"/>
</dbReference>
<dbReference type="RefSeq" id="WP_106266335.1">
    <property type="nucleotide sequence ID" value="NZ_PVTQ01000011.1"/>
</dbReference>
<dbReference type="GO" id="GO:0017168">
    <property type="term" value="F:5-oxoprolinase (ATP-hydrolyzing) activity"/>
    <property type="evidence" value="ECO:0007669"/>
    <property type="project" value="UniProtKB-UniRule"/>
</dbReference>
<comment type="catalytic activity">
    <reaction evidence="1">
        <text>5-oxo-L-proline + ATP + 2 H2O = L-glutamate + ADP + phosphate + H(+)</text>
        <dbReference type="Rhea" id="RHEA:10348"/>
        <dbReference type="ChEBI" id="CHEBI:15377"/>
        <dbReference type="ChEBI" id="CHEBI:15378"/>
        <dbReference type="ChEBI" id="CHEBI:29985"/>
        <dbReference type="ChEBI" id="CHEBI:30616"/>
        <dbReference type="ChEBI" id="CHEBI:43474"/>
        <dbReference type="ChEBI" id="CHEBI:58402"/>
        <dbReference type="ChEBI" id="CHEBI:456216"/>
        <dbReference type="EC" id="3.5.2.9"/>
    </reaction>
</comment>
<evidence type="ECO:0000313" key="3">
    <source>
        <dbReference type="Proteomes" id="UP000238392"/>
    </source>
</evidence>
<dbReference type="GO" id="GO:0005975">
    <property type="term" value="P:carbohydrate metabolic process"/>
    <property type="evidence" value="ECO:0007669"/>
    <property type="project" value="InterPro"/>
</dbReference>
<dbReference type="EMBL" id="PVTQ01000011">
    <property type="protein sequence ID" value="PRY86829.1"/>
    <property type="molecule type" value="Genomic_DNA"/>
</dbReference>
<dbReference type="PANTHER" id="PTHR30292">
    <property type="entry name" value="UNCHARACTERIZED PROTEIN YBGL-RELATED"/>
    <property type="match status" value="1"/>
</dbReference>
<dbReference type="NCBIfam" id="NF003814">
    <property type="entry name" value="PRK05406.1-3"/>
    <property type="match status" value="1"/>
</dbReference>
<dbReference type="InterPro" id="IPR005501">
    <property type="entry name" value="LamB/YcsF/PxpA-like"/>
</dbReference>
<dbReference type="EC" id="3.5.2.9" evidence="1"/>
<dbReference type="GO" id="GO:0005524">
    <property type="term" value="F:ATP binding"/>
    <property type="evidence" value="ECO:0007669"/>
    <property type="project" value="UniProtKB-UniRule"/>
</dbReference>
<dbReference type="SUPFAM" id="SSF88713">
    <property type="entry name" value="Glycoside hydrolase/deacetylase"/>
    <property type="match status" value="1"/>
</dbReference>
<dbReference type="OrthoDB" id="9773478at2"/>
<keyword evidence="1" id="KW-0067">ATP-binding</keyword>
<evidence type="ECO:0000256" key="1">
    <source>
        <dbReference type="HAMAP-Rule" id="MF_00691"/>
    </source>
</evidence>
<keyword evidence="3" id="KW-1185">Reference proteome</keyword>
<sequence length="254" mass="26404">MTITVDLNADMGESFGPWVMGNDAALLEVISSANVACGKHAGDPLVMAKTIAAAKVKGVAVGAHPGFDDLQGFGRRDVHLPSDELAALVQYQVGAFAAMAAGQGVPVAHLKLHGAMANMAARDQAMAEVCYRAALQVIPDLRLFVIAGTAQQRAAAALGATYSAEIFADRAYQDDATLVPRSRPGAVLHDPEEVAQRVLAMVQAGCVIAQSGARVNVPVDTICLHGDTPGAVQMAKAVRQKLSDAKILICSPQN</sequence>
<keyword evidence="1" id="KW-0547">Nucleotide-binding</keyword>
<dbReference type="HAMAP" id="MF_00691">
    <property type="entry name" value="PxpA"/>
    <property type="match status" value="1"/>
</dbReference>
<dbReference type="CDD" id="cd10787">
    <property type="entry name" value="LamB_YcsF_like"/>
    <property type="match status" value="1"/>
</dbReference>
<keyword evidence="1" id="KW-0378">Hydrolase</keyword>
<comment type="caution">
    <text evidence="2">The sequence shown here is derived from an EMBL/GenBank/DDBJ whole genome shotgun (WGS) entry which is preliminary data.</text>
</comment>
<accession>A0A2T0WJF1</accession>
<organism evidence="2 3">
    <name type="scientific">Donghicola tyrosinivorans</name>
    <dbReference type="NCBI Taxonomy" id="1652492"/>
    <lineage>
        <taxon>Bacteria</taxon>
        <taxon>Pseudomonadati</taxon>
        <taxon>Pseudomonadota</taxon>
        <taxon>Alphaproteobacteria</taxon>
        <taxon>Rhodobacterales</taxon>
        <taxon>Roseobacteraceae</taxon>
        <taxon>Donghicola</taxon>
    </lineage>
</organism>
<dbReference type="InterPro" id="IPR011330">
    <property type="entry name" value="Glyco_hydro/deAcase_b/a-brl"/>
</dbReference>
<dbReference type="NCBIfam" id="NF003816">
    <property type="entry name" value="PRK05406.1-5"/>
    <property type="match status" value="1"/>
</dbReference>
<dbReference type="Proteomes" id="UP000238392">
    <property type="component" value="Unassembled WGS sequence"/>
</dbReference>
<protein>
    <recommendedName>
        <fullName evidence="1">5-oxoprolinase subunit A</fullName>
        <shortName evidence="1">5-OPase subunit A</shortName>
        <ecNumber evidence="1">3.5.2.9</ecNumber>
    </recommendedName>
    <alternativeName>
        <fullName evidence="1">5-oxoprolinase (ATP-hydrolyzing) subunit A</fullName>
    </alternativeName>
</protein>